<keyword evidence="7 8" id="KW-0472">Membrane</keyword>
<feature type="transmembrane region" description="Helical" evidence="8">
    <location>
        <begin position="82"/>
        <end position="101"/>
    </location>
</feature>
<feature type="transmembrane region" description="Helical" evidence="8">
    <location>
        <begin position="373"/>
        <end position="393"/>
    </location>
</feature>
<dbReference type="GO" id="GO:1990961">
    <property type="term" value="P:xenobiotic detoxification by transmembrane export across the plasma membrane"/>
    <property type="evidence" value="ECO:0007669"/>
    <property type="project" value="InterPro"/>
</dbReference>
<feature type="transmembrane region" description="Helical" evidence="8">
    <location>
        <begin position="283"/>
        <end position="303"/>
    </location>
</feature>
<evidence type="ECO:0000313" key="10">
    <source>
        <dbReference type="EMBL" id="RPE79709.1"/>
    </source>
</evidence>
<comment type="similarity">
    <text evidence="2 8">Belongs to the major facilitator superfamily. Bcr/CmlA family.</text>
</comment>
<reference evidence="10 11" key="1">
    <citation type="submission" date="2018-11" db="EMBL/GenBank/DDBJ databases">
        <title>Genomic Encyclopedia of Type Strains, Phase IV (KMG-IV): sequencing the most valuable type-strain genomes for metagenomic binning, comparative biology and taxonomic classification.</title>
        <authorList>
            <person name="Goeker M."/>
        </authorList>
    </citation>
    <scope>NUCLEOTIDE SEQUENCE [LARGE SCALE GENOMIC DNA]</scope>
    <source>
        <strain evidence="10 11">DSM 25623</strain>
    </source>
</reference>
<dbReference type="NCBIfam" id="TIGR00710">
    <property type="entry name" value="efflux_Bcr_CflA"/>
    <property type="match status" value="1"/>
</dbReference>
<comment type="caution">
    <text evidence="10">The sequence shown here is derived from an EMBL/GenBank/DDBJ whole genome shotgun (WGS) entry which is preliminary data.</text>
</comment>
<comment type="subcellular location">
    <subcellularLocation>
        <location evidence="8">Cell inner membrane</location>
        <topology evidence="8">Multi-pass membrane protein</topology>
    </subcellularLocation>
    <subcellularLocation>
        <location evidence="1">Cell membrane</location>
        <topology evidence="1">Multi-pass membrane protein</topology>
    </subcellularLocation>
</comment>
<sequence length="406" mass="41850">MRSHNATSWRFSPTATALLLSPFNLLAALGMDMYLPVVPRMADALGTGAGAVQLTLTVYLVLLGAGQLLFGPLSDRLGRRPVLLGGGLLFLAASFGLALASSSAAFLALRVAQACGASACMVVAFATVRDLYAGRDEGSAVYGLLGALLAVVPAVGPLLGALVDGWAGWRAIFVLLGAGMLAALAAAWVLWPETRARTATGVRPAALLQPLRSRRFGWYMLGYSAGMGAFFVFFSISPWLMMGRLGLSQVAFSALFATVALSMIASARVVGRMAPRWGMRRSLQGAMACLVAAGLLLGAGELFAPRSVAALIAPMWLAGAGIAAANAVAPNGAMRGFDGIAGTATALFFCLGGVLLGTAGTAAATLLPRDTHWPVVAYCLALPLCVLAVSWRARNPEPGTPRPGTE</sequence>
<keyword evidence="8" id="KW-0997">Cell inner membrane</keyword>
<evidence type="ECO:0000256" key="4">
    <source>
        <dbReference type="ARBA" id="ARBA00022475"/>
    </source>
</evidence>
<dbReference type="GO" id="GO:0005886">
    <property type="term" value="C:plasma membrane"/>
    <property type="evidence" value="ECO:0007669"/>
    <property type="project" value="UniProtKB-SubCell"/>
</dbReference>
<keyword evidence="6 8" id="KW-1133">Transmembrane helix</keyword>
<keyword evidence="4" id="KW-1003">Cell membrane</keyword>
<dbReference type="NCBIfam" id="NF033134">
    <property type="entry name" value="cmlA_floR"/>
    <property type="match status" value="1"/>
</dbReference>
<evidence type="ECO:0000256" key="8">
    <source>
        <dbReference type="RuleBase" id="RU365088"/>
    </source>
</evidence>
<dbReference type="InterPro" id="IPR020846">
    <property type="entry name" value="MFS_dom"/>
</dbReference>
<evidence type="ECO:0000313" key="11">
    <source>
        <dbReference type="Proteomes" id="UP000269708"/>
    </source>
</evidence>
<dbReference type="GO" id="GO:0042910">
    <property type="term" value="F:xenobiotic transmembrane transporter activity"/>
    <property type="evidence" value="ECO:0007669"/>
    <property type="project" value="InterPro"/>
</dbReference>
<dbReference type="InterPro" id="IPR001958">
    <property type="entry name" value="Tet-R_TetA/multi-R_MdtG-like"/>
</dbReference>
<protein>
    <recommendedName>
        <fullName evidence="8">Bcr/CflA family efflux transporter</fullName>
    </recommendedName>
</protein>
<keyword evidence="3 8" id="KW-0813">Transport</keyword>
<dbReference type="RefSeq" id="WP_123769894.1">
    <property type="nucleotide sequence ID" value="NZ_RKQN01000002.1"/>
</dbReference>
<dbReference type="AlphaFoldDB" id="A0A3N4VJ10"/>
<dbReference type="Gene3D" id="1.20.1720.10">
    <property type="entry name" value="Multidrug resistance protein D"/>
    <property type="match status" value="1"/>
</dbReference>
<feature type="transmembrane region" description="Helical" evidence="8">
    <location>
        <begin position="169"/>
        <end position="191"/>
    </location>
</feature>
<dbReference type="CDD" id="cd17320">
    <property type="entry name" value="MFS_MdfA_MDR_like"/>
    <property type="match status" value="1"/>
</dbReference>
<dbReference type="Proteomes" id="UP000269708">
    <property type="component" value="Unassembled WGS sequence"/>
</dbReference>
<dbReference type="SUPFAM" id="SSF103473">
    <property type="entry name" value="MFS general substrate transporter"/>
    <property type="match status" value="1"/>
</dbReference>
<dbReference type="OrthoDB" id="9814303at2"/>
<feature type="transmembrane region" description="Helical" evidence="8">
    <location>
        <begin position="309"/>
        <end position="328"/>
    </location>
</feature>
<keyword evidence="5 8" id="KW-0812">Transmembrane</keyword>
<dbReference type="PROSITE" id="PS50850">
    <property type="entry name" value="MFS"/>
    <property type="match status" value="1"/>
</dbReference>
<evidence type="ECO:0000256" key="2">
    <source>
        <dbReference type="ARBA" id="ARBA00006236"/>
    </source>
</evidence>
<feature type="transmembrane region" description="Helical" evidence="8">
    <location>
        <begin position="140"/>
        <end position="163"/>
    </location>
</feature>
<dbReference type="PANTHER" id="PTHR43124">
    <property type="entry name" value="PURINE EFFLUX PUMP PBUE"/>
    <property type="match status" value="1"/>
</dbReference>
<evidence type="ECO:0000256" key="1">
    <source>
        <dbReference type="ARBA" id="ARBA00004651"/>
    </source>
</evidence>
<dbReference type="InterPro" id="IPR011701">
    <property type="entry name" value="MFS"/>
</dbReference>
<dbReference type="Pfam" id="PF07690">
    <property type="entry name" value="MFS_1"/>
    <property type="match status" value="1"/>
</dbReference>
<organism evidence="10 11">
    <name type="scientific">Vulcaniibacterium tengchongense</name>
    <dbReference type="NCBI Taxonomy" id="1273429"/>
    <lineage>
        <taxon>Bacteria</taxon>
        <taxon>Pseudomonadati</taxon>
        <taxon>Pseudomonadota</taxon>
        <taxon>Gammaproteobacteria</taxon>
        <taxon>Lysobacterales</taxon>
        <taxon>Lysobacteraceae</taxon>
        <taxon>Vulcaniibacterium</taxon>
    </lineage>
</organism>
<comment type="caution">
    <text evidence="8">Lacks conserved residue(s) required for the propagation of feature annotation.</text>
</comment>
<dbReference type="PANTHER" id="PTHR43124:SF3">
    <property type="entry name" value="CHLORAMPHENICOL EFFLUX PUMP RV0191"/>
    <property type="match status" value="1"/>
</dbReference>
<feature type="domain" description="Major facilitator superfamily (MFS) profile" evidence="9">
    <location>
        <begin position="16"/>
        <end position="394"/>
    </location>
</feature>
<evidence type="ECO:0000256" key="6">
    <source>
        <dbReference type="ARBA" id="ARBA00022989"/>
    </source>
</evidence>
<dbReference type="EMBL" id="RKQN01000002">
    <property type="protein sequence ID" value="RPE79709.1"/>
    <property type="molecule type" value="Genomic_DNA"/>
</dbReference>
<dbReference type="InterPro" id="IPR036259">
    <property type="entry name" value="MFS_trans_sf"/>
</dbReference>
<evidence type="ECO:0000256" key="7">
    <source>
        <dbReference type="ARBA" id="ARBA00023136"/>
    </source>
</evidence>
<dbReference type="InterPro" id="IPR050189">
    <property type="entry name" value="MFS_Efflux_Transporters"/>
</dbReference>
<accession>A0A3N4VJ10</accession>
<feature type="transmembrane region" description="Helical" evidence="8">
    <location>
        <begin position="107"/>
        <end position="128"/>
    </location>
</feature>
<evidence type="ECO:0000256" key="3">
    <source>
        <dbReference type="ARBA" id="ARBA00022448"/>
    </source>
</evidence>
<feature type="transmembrane region" description="Helical" evidence="8">
    <location>
        <begin position="247"/>
        <end position="271"/>
    </location>
</feature>
<name>A0A3N4VJ10_9GAMM</name>
<evidence type="ECO:0000259" key="9">
    <source>
        <dbReference type="PROSITE" id="PS50850"/>
    </source>
</evidence>
<evidence type="ECO:0000256" key="5">
    <source>
        <dbReference type="ARBA" id="ARBA00022692"/>
    </source>
</evidence>
<feature type="transmembrane region" description="Helical" evidence="8">
    <location>
        <begin position="218"/>
        <end position="241"/>
    </location>
</feature>
<keyword evidence="11" id="KW-1185">Reference proteome</keyword>
<gene>
    <name evidence="10" type="ORF">EDC50_1533</name>
</gene>
<feature type="transmembrane region" description="Helical" evidence="8">
    <location>
        <begin position="51"/>
        <end position="70"/>
    </location>
</feature>
<dbReference type="PRINTS" id="PR01035">
    <property type="entry name" value="TCRTETA"/>
</dbReference>
<feature type="transmembrane region" description="Helical" evidence="8">
    <location>
        <begin position="340"/>
        <end position="367"/>
    </location>
</feature>
<dbReference type="InterPro" id="IPR004812">
    <property type="entry name" value="Efflux_drug-R_Bcr/CmlA"/>
</dbReference>
<proteinExistence type="inferred from homology"/>